<keyword evidence="8" id="KW-0456">Lyase</keyword>
<evidence type="ECO:0000313" key="12">
    <source>
        <dbReference type="Proteomes" id="UP000053599"/>
    </source>
</evidence>
<dbReference type="EMBL" id="KN846951">
    <property type="protein sequence ID" value="KIV84216.1"/>
    <property type="molecule type" value="Genomic_DNA"/>
</dbReference>
<evidence type="ECO:0000256" key="6">
    <source>
        <dbReference type="ARBA" id="ARBA00022898"/>
    </source>
</evidence>
<gene>
    <name evidence="11" type="ORF">PV11_00008</name>
</gene>
<keyword evidence="7" id="KW-0057">Aromatic amino acid biosynthesis</keyword>
<dbReference type="InterPro" id="IPR036052">
    <property type="entry name" value="TrpB-like_PALP_sf"/>
</dbReference>
<dbReference type="GO" id="GO:0005737">
    <property type="term" value="C:cytoplasm"/>
    <property type="evidence" value="ECO:0007669"/>
    <property type="project" value="TreeGrafter"/>
</dbReference>
<name>A0A0D1X8S1_9EURO</name>
<dbReference type="FunFam" id="3.40.50.1100:FF:000004">
    <property type="entry name" value="Tryptophan synthase beta chain"/>
    <property type="match status" value="1"/>
</dbReference>
<organism evidence="11 12">
    <name type="scientific">Exophiala sideris</name>
    <dbReference type="NCBI Taxonomy" id="1016849"/>
    <lineage>
        <taxon>Eukaryota</taxon>
        <taxon>Fungi</taxon>
        <taxon>Dikarya</taxon>
        <taxon>Ascomycota</taxon>
        <taxon>Pezizomycotina</taxon>
        <taxon>Eurotiomycetes</taxon>
        <taxon>Chaetothyriomycetidae</taxon>
        <taxon>Chaetothyriales</taxon>
        <taxon>Herpotrichiellaceae</taxon>
        <taxon>Exophiala</taxon>
    </lineage>
</organism>
<accession>A0A0D1X8S1</accession>
<dbReference type="Gene3D" id="3.40.50.1100">
    <property type="match status" value="2"/>
</dbReference>
<dbReference type="SUPFAM" id="SSF53686">
    <property type="entry name" value="Tryptophan synthase beta subunit-like PLP-dependent enzymes"/>
    <property type="match status" value="1"/>
</dbReference>
<evidence type="ECO:0000256" key="8">
    <source>
        <dbReference type="ARBA" id="ARBA00023239"/>
    </source>
</evidence>
<dbReference type="AlphaFoldDB" id="A0A0D1X8S1"/>
<dbReference type="EC" id="4.2.1.20" evidence="3"/>
<reference evidence="11 12" key="1">
    <citation type="submission" date="2015-01" db="EMBL/GenBank/DDBJ databases">
        <title>The Genome Sequence of Exophiala sideris CBS121828.</title>
        <authorList>
            <consortium name="The Broad Institute Genomics Platform"/>
            <person name="Cuomo C."/>
            <person name="de Hoog S."/>
            <person name="Gorbushina A."/>
            <person name="Stielow B."/>
            <person name="Teixiera M."/>
            <person name="Abouelleil A."/>
            <person name="Chapman S.B."/>
            <person name="Priest M."/>
            <person name="Young S.K."/>
            <person name="Wortman J."/>
            <person name="Nusbaum C."/>
            <person name="Birren B."/>
        </authorList>
    </citation>
    <scope>NUCLEOTIDE SEQUENCE [LARGE SCALE GENOMIC DNA]</scope>
    <source>
        <strain evidence="11 12">CBS 121828</strain>
    </source>
</reference>
<evidence type="ECO:0000256" key="9">
    <source>
        <dbReference type="ARBA" id="ARBA00049047"/>
    </source>
</evidence>
<comment type="pathway">
    <text evidence="2">Amino-acid biosynthesis; L-tryptophan biosynthesis; L-tryptophan from chorismate: step 5/5.</text>
</comment>
<dbReference type="Proteomes" id="UP000053599">
    <property type="component" value="Unassembled WGS sequence"/>
</dbReference>
<proteinExistence type="predicted"/>
<dbReference type="InterPro" id="IPR001926">
    <property type="entry name" value="TrpB-like_PALP"/>
</dbReference>
<evidence type="ECO:0000256" key="3">
    <source>
        <dbReference type="ARBA" id="ARBA00012043"/>
    </source>
</evidence>
<dbReference type="GO" id="GO:0004834">
    <property type="term" value="F:tryptophan synthase activity"/>
    <property type="evidence" value="ECO:0007669"/>
    <property type="project" value="UniProtKB-EC"/>
</dbReference>
<keyword evidence="6" id="KW-0663">Pyridoxal phosphate</keyword>
<evidence type="ECO:0000256" key="1">
    <source>
        <dbReference type="ARBA" id="ARBA00001933"/>
    </source>
</evidence>
<keyword evidence="4" id="KW-0028">Amino-acid biosynthesis</keyword>
<dbReference type="HOGENOM" id="CLU_016734_3_3_1"/>
<comment type="cofactor">
    <cofactor evidence="1">
        <name>pyridoxal 5'-phosphate</name>
        <dbReference type="ChEBI" id="CHEBI:597326"/>
    </cofactor>
</comment>
<sequence length="237" mass="25341">MAAVYSKFTLEYTVYMGVTDTRRQSVNMVNMKILGAEVVVVGRCACTLRDAMNEALRASIYDLDRSFYATGSSIGPHLYPIMVRTFQSVIGQETKAQMRELTGRPPATVVACVGGGSDSASIFFPFAPDSDVKLIGVEAAGQGMDTSRHSAALASGTIGVFHGAITYVMQDNHKQIKTSSSIAAGLDYPGVGPELTYWKDSERARFITATDKEALAGFHAMAQAEGIIPSLEASHAI</sequence>
<dbReference type="PANTHER" id="PTHR48077">
    <property type="entry name" value="TRYPTOPHAN SYNTHASE-RELATED"/>
    <property type="match status" value="1"/>
</dbReference>
<dbReference type="OrthoDB" id="1716816at2759"/>
<protein>
    <recommendedName>
        <fullName evidence="3">tryptophan synthase</fullName>
        <ecNumber evidence="3">4.2.1.20</ecNumber>
    </recommendedName>
</protein>
<keyword evidence="5" id="KW-0822">Tryptophan biosynthesis</keyword>
<dbReference type="InterPro" id="IPR023026">
    <property type="entry name" value="Trp_synth_beta/beta-like"/>
</dbReference>
<evidence type="ECO:0000259" key="10">
    <source>
        <dbReference type="Pfam" id="PF00291"/>
    </source>
</evidence>
<evidence type="ECO:0000256" key="2">
    <source>
        <dbReference type="ARBA" id="ARBA00004733"/>
    </source>
</evidence>
<dbReference type="Pfam" id="PF00291">
    <property type="entry name" value="PALP"/>
    <property type="match status" value="1"/>
</dbReference>
<evidence type="ECO:0000256" key="7">
    <source>
        <dbReference type="ARBA" id="ARBA00023141"/>
    </source>
</evidence>
<comment type="catalytic activity">
    <reaction evidence="9">
        <text>(1S,2R)-1-C-(indol-3-yl)glycerol 3-phosphate + L-serine = D-glyceraldehyde 3-phosphate + L-tryptophan + H2O</text>
        <dbReference type="Rhea" id="RHEA:10532"/>
        <dbReference type="ChEBI" id="CHEBI:15377"/>
        <dbReference type="ChEBI" id="CHEBI:33384"/>
        <dbReference type="ChEBI" id="CHEBI:57912"/>
        <dbReference type="ChEBI" id="CHEBI:58866"/>
        <dbReference type="ChEBI" id="CHEBI:59776"/>
        <dbReference type="EC" id="4.2.1.20"/>
    </reaction>
</comment>
<dbReference type="PANTHER" id="PTHR48077:SF3">
    <property type="entry name" value="TRYPTOPHAN SYNTHASE"/>
    <property type="match status" value="1"/>
</dbReference>
<evidence type="ECO:0000256" key="5">
    <source>
        <dbReference type="ARBA" id="ARBA00022822"/>
    </source>
</evidence>
<feature type="domain" description="Tryptophan synthase beta chain-like PALP" evidence="10">
    <location>
        <begin position="7"/>
        <end position="234"/>
    </location>
</feature>
<evidence type="ECO:0000256" key="4">
    <source>
        <dbReference type="ARBA" id="ARBA00022605"/>
    </source>
</evidence>
<dbReference type="STRING" id="1016849.A0A0D1X8S1"/>
<evidence type="ECO:0000313" key="11">
    <source>
        <dbReference type="EMBL" id="KIV84216.1"/>
    </source>
</evidence>